<feature type="domain" description="DUF835" evidence="2">
    <location>
        <begin position="225"/>
        <end position="347"/>
    </location>
</feature>
<dbReference type="HOGENOM" id="CLU_063611_0_0_2"/>
<dbReference type="Proteomes" id="UP000008386">
    <property type="component" value="Chromosome"/>
</dbReference>
<keyword evidence="4" id="KW-1185">Reference proteome</keyword>
<name>F8AJE0_PYRYC</name>
<dbReference type="GeneID" id="10837832"/>
<feature type="transmembrane region" description="Helical" evidence="1">
    <location>
        <begin position="12"/>
        <end position="29"/>
    </location>
</feature>
<feature type="transmembrane region" description="Helical" evidence="1">
    <location>
        <begin position="92"/>
        <end position="112"/>
    </location>
</feature>
<keyword evidence="1" id="KW-1133">Transmembrane helix</keyword>
<feature type="transmembrane region" description="Helical" evidence="1">
    <location>
        <begin position="36"/>
        <end position="55"/>
    </location>
</feature>
<feature type="transmembrane region" description="Helical" evidence="1">
    <location>
        <begin position="176"/>
        <end position="199"/>
    </location>
</feature>
<accession>F8AJE0</accession>
<evidence type="ECO:0000313" key="4">
    <source>
        <dbReference type="Proteomes" id="UP000008386"/>
    </source>
</evidence>
<sequence length="351" mass="39474">MLWQTIDIIRMITFIVKVSAAAYIFHVYFKTGRRSAFVMALALITYAIHTLFDILQIPTLGVIFVAITSSLFLLTSILLLGEDDVLPTSKLLGILPLTPLILTLYSLLLGFHSSNLEAVMVGTGYGISGFFTFLAGLFLLRLRDIYRKDSMLLILSLSLIGLHEMDYPFLRPVEWFAPIGFTIATVLVFTLVYGVIRFVRSEEYFKIRSQAPTGVQKGPMIINVEDFQTSVLPKIANVQALAFLRNIDGSPSWHVYFVTQALAEHDRNIGPTNLPRMLELTRKYLSAFEGGVVILDCPEYLALYNGFDALLKFLATLRDMTLMRDGTLIVVTDRSAWDEKQWKLLQKVVGG</sequence>
<dbReference type="AlphaFoldDB" id="F8AJE0"/>
<dbReference type="KEGG" id="pya:PYCH_12590"/>
<proteinExistence type="predicted"/>
<gene>
    <name evidence="3" type="ordered locus">PYCH_12590</name>
</gene>
<organism evidence="3 4">
    <name type="scientific">Pyrococcus yayanosii (strain CH1 / JCM 16557)</name>
    <dbReference type="NCBI Taxonomy" id="529709"/>
    <lineage>
        <taxon>Archaea</taxon>
        <taxon>Methanobacteriati</taxon>
        <taxon>Methanobacteriota</taxon>
        <taxon>Thermococci</taxon>
        <taxon>Thermococcales</taxon>
        <taxon>Thermococcaceae</taxon>
        <taxon>Pyrococcus</taxon>
    </lineage>
</organism>
<keyword evidence="1" id="KW-0812">Transmembrane</keyword>
<dbReference type="Pfam" id="PF05763">
    <property type="entry name" value="DUF835"/>
    <property type="match status" value="1"/>
</dbReference>
<feature type="transmembrane region" description="Helical" evidence="1">
    <location>
        <begin position="118"/>
        <end position="140"/>
    </location>
</feature>
<feature type="transmembrane region" description="Helical" evidence="1">
    <location>
        <begin position="61"/>
        <end position="80"/>
    </location>
</feature>
<dbReference type="PANTHER" id="PTHR33531:SF7">
    <property type="entry name" value="HYPOTHETICAL MEMBRANE PROTEIN, CONSERVED"/>
    <property type="match status" value="1"/>
</dbReference>
<dbReference type="OrthoDB" id="86165at2157"/>
<evidence type="ECO:0000256" key="1">
    <source>
        <dbReference type="SAM" id="Phobius"/>
    </source>
</evidence>
<evidence type="ECO:0000259" key="2">
    <source>
        <dbReference type="Pfam" id="PF05763"/>
    </source>
</evidence>
<feature type="transmembrane region" description="Helical" evidence="1">
    <location>
        <begin position="152"/>
        <end position="170"/>
    </location>
</feature>
<reference evidence="3 4" key="1">
    <citation type="journal article" date="2011" name="J. Bacteriol.">
        <title>Complete genome sequence of the obligate piezophilic hyperthermophilic archaeon Pyrococcus yayanosii CH1.</title>
        <authorList>
            <person name="Jun X."/>
            <person name="Lupeng L."/>
            <person name="Minjuan X."/>
            <person name="Oger P."/>
            <person name="Fengping W."/>
            <person name="Jebbar M."/>
            <person name="Xiang X."/>
        </authorList>
    </citation>
    <scope>NUCLEOTIDE SEQUENCE [LARGE SCALE GENOMIC DNA]</scope>
    <source>
        <strain evidence="4">CH1 / JCM 16557</strain>
    </source>
</reference>
<dbReference type="STRING" id="529709.PYCH_12590"/>
<keyword evidence="1" id="KW-0472">Membrane</keyword>
<dbReference type="EMBL" id="CP002779">
    <property type="protein sequence ID" value="AEH24933.1"/>
    <property type="molecule type" value="Genomic_DNA"/>
</dbReference>
<evidence type="ECO:0000313" key="3">
    <source>
        <dbReference type="EMBL" id="AEH24933.1"/>
    </source>
</evidence>
<dbReference type="eggNOG" id="arCOG03805">
    <property type="taxonomic scope" value="Archaea"/>
</dbReference>
<dbReference type="PANTHER" id="PTHR33531">
    <property type="entry name" value="RUBRERYTHRIN SUBFAMILY"/>
    <property type="match status" value="1"/>
</dbReference>
<protein>
    <recommendedName>
        <fullName evidence="2">DUF835 domain-containing protein</fullName>
    </recommendedName>
</protein>
<dbReference type="RefSeq" id="WP_013905989.1">
    <property type="nucleotide sequence ID" value="NC_015680.1"/>
</dbReference>
<dbReference type="InterPro" id="IPR008553">
    <property type="entry name" value="DUF835"/>
</dbReference>